<dbReference type="InterPro" id="IPR051794">
    <property type="entry name" value="PG_Endopeptidase_C40"/>
</dbReference>
<dbReference type="RefSeq" id="WP_167924974.1">
    <property type="nucleotide sequence ID" value="NZ_JAATVY010000005.1"/>
</dbReference>
<evidence type="ECO:0000313" key="9">
    <source>
        <dbReference type="Proteomes" id="UP000722989"/>
    </source>
</evidence>
<evidence type="ECO:0000256" key="5">
    <source>
        <dbReference type="SAM" id="Coils"/>
    </source>
</evidence>
<dbReference type="GO" id="GO:0016787">
    <property type="term" value="F:hydrolase activity"/>
    <property type="evidence" value="ECO:0007669"/>
    <property type="project" value="UniProtKB-KW"/>
</dbReference>
<organism evidence="8 9">
    <name type="scientific">Planosporangium thailandense</name>
    <dbReference type="NCBI Taxonomy" id="765197"/>
    <lineage>
        <taxon>Bacteria</taxon>
        <taxon>Bacillati</taxon>
        <taxon>Actinomycetota</taxon>
        <taxon>Actinomycetes</taxon>
        <taxon>Micromonosporales</taxon>
        <taxon>Micromonosporaceae</taxon>
        <taxon>Planosporangium</taxon>
    </lineage>
</organism>
<feature type="domain" description="NlpC/P60" evidence="7">
    <location>
        <begin position="212"/>
        <end position="327"/>
    </location>
</feature>
<sequence length="327" mass="35607">MGTHRTRGAAVRAAAAFAAVATLLTVPGPVRAYADPTPAELDAQVATAWDELESVVEHYDTTRENLAATRARVAATDAQLAPLNQQIDDLQRKVGTIAAGIYKSSGEGPATALLSGESAGSLLNQLALLDHVARDQDQAIQALRVVTDRYETQRRALKNLERQQSTQDRELTVTKAVIESNLAELQALRTKVYAARASRSGLRDPYVPVFPNDAGGTALRYAYQQLGKWYEWAAAGPNTFDCSGLVLAAFRQAGRTLPHSAALQWKQVRHITRDDLRPGDLVFYYSDIHHVAMYAGDGRIIEAPQTGQQISIHQMDHAPIVGYGRVV</sequence>
<feature type="coiled-coil region" evidence="5">
    <location>
        <begin position="143"/>
        <end position="170"/>
    </location>
</feature>
<keyword evidence="6" id="KW-0732">Signal</keyword>
<dbReference type="Proteomes" id="UP000722989">
    <property type="component" value="Unassembled WGS sequence"/>
</dbReference>
<dbReference type="InterPro" id="IPR038765">
    <property type="entry name" value="Papain-like_cys_pep_sf"/>
</dbReference>
<feature type="chain" id="PRO_5047229512" evidence="6">
    <location>
        <begin position="33"/>
        <end position="327"/>
    </location>
</feature>
<dbReference type="SUPFAM" id="SSF54001">
    <property type="entry name" value="Cysteine proteinases"/>
    <property type="match status" value="1"/>
</dbReference>
<dbReference type="InterPro" id="IPR000064">
    <property type="entry name" value="NLP_P60_dom"/>
</dbReference>
<evidence type="ECO:0000256" key="6">
    <source>
        <dbReference type="SAM" id="SignalP"/>
    </source>
</evidence>
<evidence type="ECO:0000256" key="3">
    <source>
        <dbReference type="ARBA" id="ARBA00022801"/>
    </source>
</evidence>
<dbReference type="PANTHER" id="PTHR47359">
    <property type="entry name" value="PEPTIDOGLYCAN DL-ENDOPEPTIDASE CWLO"/>
    <property type="match status" value="1"/>
</dbReference>
<dbReference type="Gene3D" id="3.90.1720.10">
    <property type="entry name" value="endopeptidase domain like (from Nostoc punctiforme)"/>
    <property type="match status" value="1"/>
</dbReference>
<keyword evidence="2" id="KW-0645">Protease</keyword>
<keyword evidence="5" id="KW-0175">Coiled coil</keyword>
<accession>A0ABX0XVK1</accession>
<dbReference type="EMBL" id="JAATVY010000005">
    <property type="protein sequence ID" value="NJC70066.1"/>
    <property type="molecule type" value="Genomic_DNA"/>
</dbReference>
<reference evidence="8 9" key="1">
    <citation type="submission" date="2020-03" db="EMBL/GenBank/DDBJ databases">
        <title>WGS of the type strain of Planosporangium spp.</title>
        <authorList>
            <person name="Thawai C."/>
        </authorList>
    </citation>
    <scope>NUCLEOTIDE SEQUENCE [LARGE SCALE GENOMIC DNA]</scope>
    <source>
        <strain evidence="8 9">TBRC 5610</strain>
    </source>
</reference>
<name>A0ABX0XVK1_9ACTN</name>
<dbReference type="PROSITE" id="PS51935">
    <property type="entry name" value="NLPC_P60"/>
    <property type="match status" value="1"/>
</dbReference>
<evidence type="ECO:0000313" key="8">
    <source>
        <dbReference type="EMBL" id="NJC70066.1"/>
    </source>
</evidence>
<dbReference type="Pfam" id="PF00877">
    <property type="entry name" value="NLPC_P60"/>
    <property type="match status" value="1"/>
</dbReference>
<dbReference type="PANTHER" id="PTHR47359:SF3">
    <property type="entry name" value="NLP_P60 DOMAIN-CONTAINING PROTEIN-RELATED"/>
    <property type="match status" value="1"/>
</dbReference>
<feature type="signal peptide" evidence="6">
    <location>
        <begin position="1"/>
        <end position="32"/>
    </location>
</feature>
<comment type="caution">
    <text evidence="8">The sequence shown here is derived from an EMBL/GenBank/DDBJ whole genome shotgun (WGS) entry which is preliminary data.</text>
</comment>
<keyword evidence="3 8" id="KW-0378">Hydrolase</keyword>
<keyword evidence="9" id="KW-1185">Reference proteome</keyword>
<proteinExistence type="inferred from homology"/>
<comment type="similarity">
    <text evidence="1">Belongs to the peptidase C40 family.</text>
</comment>
<dbReference type="Gene3D" id="6.10.250.3150">
    <property type="match status" value="1"/>
</dbReference>
<protein>
    <submittedName>
        <fullName evidence="8">Glycoside hydrolase</fullName>
    </submittedName>
</protein>
<evidence type="ECO:0000259" key="7">
    <source>
        <dbReference type="PROSITE" id="PS51935"/>
    </source>
</evidence>
<evidence type="ECO:0000256" key="2">
    <source>
        <dbReference type="ARBA" id="ARBA00022670"/>
    </source>
</evidence>
<keyword evidence="4" id="KW-0788">Thiol protease</keyword>
<evidence type="ECO:0000256" key="4">
    <source>
        <dbReference type="ARBA" id="ARBA00022807"/>
    </source>
</evidence>
<evidence type="ECO:0000256" key="1">
    <source>
        <dbReference type="ARBA" id="ARBA00007074"/>
    </source>
</evidence>
<gene>
    <name evidence="8" type="ORF">HC031_10140</name>
</gene>